<accession>D3B0J6</accession>
<protein>
    <submittedName>
        <fullName evidence="1">Uncharacterized protein</fullName>
    </submittedName>
</protein>
<dbReference type="AlphaFoldDB" id="D3B0J6"/>
<dbReference type="Proteomes" id="UP000001396">
    <property type="component" value="Unassembled WGS sequence"/>
</dbReference>
<reference evidence="1 2" key="1">
    <citation type="journal article" date="2011" name="Genome Res.">
        <title>Phylogeny-wide analysis of social amoeba genomes highlights ancient origins for complex intercellular communication.</title>
        <authorList>
            <person name="Heidel A.J."/>
            <person name="Lawal H.M."/>
            <person name="Felder M."/>
            <person name="Schilde C."/>
            <person name="Helps N.R."/>
            <person name="Tunggal B."/>
            <person name="Rivero F."/>
            <person name="John U."/>
            <person name="Schleicher M."/>
            <person name="Eichinger L."/>
            <person name="Platzer M."/>
            <person name="Noegel A.A."/>
            <person name="Schaap P."/>
            <person name="Gloeckner G."/>
        </authorList>
    </citation>
    <scope>NUCLEOTIDE SEQUENCE [LARGE SCALE GENOMIC DNA]</scope>
    <source>
        <strain evidence="2">ATCC 26659 / Pp 5 / PN500</strain>
    </source>
</reference>
<evidence type="ECO:0000313" key="1">
    <source>
        <dbReference type="EMBL" id="EFA84820.1"/>
    </source>
</evidence>
<dbReference type="InParanoid" id="D3B0J6"/>
<name>D3B0J6_HETP5</name>
<sequence>MLHSNKLINIEVRRLVSVTNESNTLQLVTATDICLPGQSICETRLGPTCYSKTISECIDNIVCSIGQGRCPADPDRDCFDPRVQKCQNGRIVPINTPVRCIAPENPCGMLIIMMNYNEIEFKNFDTIVFLNHVVGCLSQGVCDIAGVHYEICNTKLGIECYSPNIHECIDGIVCSKGQGRCPDDPRQSCFDPRYFKCQGGRIVDINTPAICTFGLLPCGNICFNPNLGYCNSGLYCAWGQYICNQGVRRCYNPLTEFCHG</sequence>
<gene>
    <name evidence="1" type="ORF">PPL_01813</name>
</gene>
<keyword evidence="2" id="KW-1185">Reference proteome</keyword>
<dbReference type="EMBL" id="ADBJ01000008">
    <property type="protein sequence ID" value="EFA84820.1"/>
    <property type="molecule type" value="Genomic_DNA"/>
</dbReference>
<dbReference type="GeneID" id="31357340"/>
<dbReference type="RefSeq" id="XP_020436931.1">
    <property type="nucleotide sequence ID" value="XM_020572814.1"/>
</dbReference>
<organism evidence="1 2">
    <name type="scientific">Heterostelium pallidum (strain ATCC 26659 / Pp 5 / PN500)</name>
    <name type="common">Cellular slime mold</name>
    <name type="synonym">Polysphondylium pallidum</name>
    <dbReference type="NCBI Taxonomy" id="670386"/>
    <lineage>
        <taxon>Eukaryota</taxon>
        <taxon>Amoebozoa</taxon>
        <taxon>Evosea</taxon>
        <taxon>Eumycetozoa</taxon>
        <taxon>Dictyostelia</taxon>
        <taxon>Acytosteliales</taxon>
        <taxon>Acytosteliaceae</taxon>
        <taxon>Heterostelium</taxon>
    </lineage>
</organism>
<proteinExistence type="predicted"/>
<comment type="caution">
    <text evidence="1">The sequence shown here is derived from an EMBL/GenBank/DDBJ whole genome shotgun (WGS) entry which is preliminary data.</text>
</comment>
<evidence type="ECO:0000313" key="2">
    <source>
        <dbReference type="Proteomes" id="UP000001396"/>
    </source>
</evidence>